<dbReference type="RefSeq" id="WP_060778450.1">
    <property type="nucleotide sequence ID" value="NZ_CAJHLF010000005.1"/>
</dbReference>
<dbReference type="Proteomes" id="UP000594771">
    <property type="component" value="Chromosome"/>
</dbReference>
<keyword evidence="3" id="KW-0813">Transport</keyword>
<organism evidence="9 10">
    <name type="scientific">Aerococcus urinae</name>
    <dbReference type="NCBI Taxonomy" id="1376"/>
    <lineage>
        <taxon>Bacteria</taxon>
        <taxon>Bacillati</taxon>
        <taxon>Bacillota</taxon>
        <taxon>Bacilli</taxon>
        <taxon>Lactobacillales</taxon>
        <taxon>Aerococcaceae</taxon>
        <taxon>Aerococcus</taxon>
    </lineage>
</organism>
<dbReference type="GO" id="GO:0007035">
    <property type="term" value="P:vacuolar acidification"/>
    <property type="evidence" value="ECO:0007669"/>
    <property type="project" value="TreeGrafter"/>
</dbReference>
<dbReference type="KEGG" id="aun:AWM73_05565"/>
<evidence type="ECO:0000256" key="5">
    <source>
        <dbReference type="ARBA" id="ARBA00022989"/>
    </source>
</evidence>
<dbReference type="GO" id="GO:0046961">
    <property type="term" value="F:proton-transporting ATPase activity, rotational mechanism"/>
    <property type="evidence" value="ECO:0007669"/>
    <property type="project" value="InterPro"/>
</dbReference>
<feature type="transmembrane region" description="Helical" evidence="8">
    <location>
        <begin position="482"/>
        <end position="499"/>
    </location>
</feature>
<dbReference type="GO" id="GO:0033179">
    <property type="term" value="C:proton-transporting V-type ATPase, V0 domain"/>
    <property type="evidence" value="ECO:0007669"/>
    <property type="project" value="InterPro"/>
</dbReference>
<feature type="transmembrane region" description="Helical" evidence="8">
    <location>
        <begin position="505"/>
        <end position="522"/>
    </location>
</feature>
<evidence type="ECO:0000313" key="9">
    <source>
        <dbReference type="EMBL" id="QPS00670.1"/>
    </source>
</evidence>
<comment type="subcellular location">
    <subcellularLocation>
        <location evidence="1">Membrane</location>
        <topology evidence="1">Multi-pass membrane protein</topology>
    </subcellularLocation>
</comment>
<dbReference type="GeneID" id="35768340"/>
<evidence type="ECO:0000256" key="3">
    <source>
        <dbReference type="ARBA" id="ARBA00022448"/>
    </source>
</evidence>
<dbReference type="EMBL" id="CP065662">
    <property type="protein sequence ID" value="QPS00670.1"/>
    <property type="molecule type" value="Genomic_DNA"/>
</dbReference>
<feature type="transmembrane region" description="Helical" evidence="8">
    <location>
        <begin position="568"/>
        <end position="591"/>
    </location>
</feature>
<keyword evidence="5 8" id="KW-1133">Transmembrane helix</keyword>
<dbReference type="Pfam" id="PF01496">
    <property type="entry name" value="V_ATPase_I"/>
    <property type="match status" value="1"/>
</dbReference>
<feature type="transmembrane region" description="Helical" evidence="8">
    <location>
        <begin position="395"/>
        <end position="416"/>
    </location>
</feature>
<evidence type="ECO:0000256" key="6">
    <source>
        <dbReference type="ARBA" id="ARBA00023065"/>
    </source>
</evidence>
<evidence type="ECO:0000313" key="10">
    <source>
        <dbReference type="Proteomes" id="UP000594771"/>
    </source>
</evidence>
<keyword evidence="4 8" id="KW-0812">Transmembrane</keyword>
<keyword evidence="7 8" id="KW-0472">Membrane</keyword>
<feature type="transmembrane region" description="Helical" evidence="8">
    <location>
        <begin position="436"/>
        <end position="461"/>
    </location>
</feature>
<protein>
    <submittedName>
        <fullName evidence="9">ATPase</fullName>
    </submittedName>
</protein>
<keyword evidence="6" id="KW-0406">Ion transport</keyword>
<evidence type="ECO:0000256" key="8">
    <source>
        <dbReference type="SAM" id="Phobius"/>
    </source>
</evidence>
<feature type="transmembrane region" description="Helical" evidence="8">
    <location>
        <begin position="598"/>
        <end position="621"/>
    </location>
</feature>
<name>A0A120I9U3_9LACT</name>
<gene>
    <name evidence="9" type="ORF">I6G68_04475</name>
</gene>
<dbReference type="GO" id="GO:0051117">
    <property type="term" value="F:ATPase binding"/>
    <property type="evidence" value="ECO:0007669"/>
    <property type="project" value="TreeGrafter"/>
</dbReference>
<sequence>MITKMSMVNISGPRDDIDRMADQYLSHYDIHLENTLKELSEIQTLKPYTSPDPYQPWADRIDNLLQITSDEEEELEGDCRDLDFDYIKRLVTEVEKDCSDVQGQLNEVNESLEKLEADYHTYLPFSEIDYNLADILSMEKIKFRFGRFTEANYRKFKKYIDNMIPSIFIPSKTEDGYVYGLYFVPAEARQRVDALYFSLAWQRIYLPEETGTFKEILSRYQGEIQKLKKMQADLETKLKAFLLPVRDNLLEAKQRLHKLSKAFGVRRYAAITRNEFAKKETRYLLIGWMDEDDAKSLVNDVKDDPNVTIYIEDDSDEDNIEPPTKLKNNFFTKPFRMITKMYGTPNYEEMDPTPLVAVTYSLMFGAMFGDVGHGLLLFLLGLASYHLPKVAMAKMFLPVGISSMLFGFLYGSVFGIEDKIIEPIWLSPSKAMTNVPFFGTLNTVFVVSVCFGMFLILLTMLMNFVLRLKEGEKLEAIFDRNGLMGLIFYGLMVLTLVLYMTGHSLPALGIIIAIMVISLLCIGFKEQIINFIEKKKADNEDGIVIQLITVFFEAFETLLSFISNTISFVRVGAFAISHGVMMGIVLMFANLEGNNPNWLVFILGNLFVTGFEGLVVFIQVLRLEFYELFSHFYKGDGIEFKSVWSSTKS</sequence>
<feature type="transmembrane region" description="Helical" evidence="8">
    <location>
        <begin position="360"/>
        <end position="383"/>
    </location>
</feature>
<dbReference type="InterPro" id="IPR002490">
    <property type="entry name" value="V-ATPase_116kDa_su"/>
</dbReference>
<comment type="similarity">
    <text evidence="2">Belongs to the V-ATPase 116 kDa subunit family.</text>
</comment>
<dbReference type="OrthoDB" id="9803814at2"/>
<evidence type="ECO:0000256" key="1">
    <source>
        <dbReference type="ARBA" id="ARBA00004141"/>
    </source>
</evidence>
<dbReference type="PANTHER" id="PTHR11629:SF63">
    <property type="entry name" value="V-TYPE PROTON ATPASE SUBUNIT A"/>
    <property type="match status" value="1"/>
</dbReference>
<evidence type="ECO:0000256" key="7">
    <source>
        <dbReference type="ARBA" id="ARBA00023136"/>
    </source>
</evidence>
<dbReference type="GO" id="GO:0016471">
    <property type="term" value="C:vacuolar proton-transporting V-type ATPase complex"/>
    <property type="evidence" value="ECO:0007669"/>
    <property type="project" value="TreeGrafter"/>
</dbReference>
<evidence type="ECO:0000256" key="2">
    <source>
        <dbReference type="ARBA" id="ARBA00009904"/>
    </source>
</evidence>
<evidence type="ECO:0000256" key="4">
    <source>
        <dbReference type="ARBA" id="ARBA00022692"/>
    </source>
</evidence>
<dbReference type="AlphaFoldDB" id="A0A120I9U3"/>
<proteinExistence type="inferred from homology"/>
<dbReference type="PANTHER" id="PTHR11629">
    <property type="entry name" value="VACUOLAR PROTON ATPASES"/>
    <property type="match status" value="1"/>
</dbReference>
<reference evidence="9 10" key="1">
    <citation type="submission" date="2020-12" db="EMBL/GenBank/DDBJ databases">
        <title>FDA dAtabase for Regulatory Grade micrObial Sequences (FDA-ARGOS): Supporting development and validation of Infectious Disease Dx tests.</title>
        <authorList>
            <person name="Sproer C."/>
            <person name="Gronow S."/>
            <person name="Severitt S."/>
            <person name="Schroder I."/>
            <person name="Tallon L."/>
            <person name="Sadzewicz L."/>
            <person name="Zhao X."/>
            <person name="Boylan J."/>
            <person name="Ott S."/>
            <person name="Bowen H."/>
            <person name="Vavikolanu K."/>
            <person name="Mehta A."/>
            <person name="Aluvathingal J."/>
            <person name="Nadendla S."/>
            <person name="Lowell S."/>
            <person name="Myers T."/>
            <person name="Yan Y."/>
            <person name="Sichtig H."/>
        </authorList>
    </citation>
    <scope>NUCLEOTIDE SEQUENCE [LARGE SCALE GENOMIC DNA]</scope>
    <source>
        <strain evidence="9 10">FDAARGOS_911</strain>
    </source>
</reference>
<accession>A0A120I9U3</accession>